<accession>A0A165NP07</accession>
<dbReference type="InterPro" id="IPR013094">
    <property type="entry name" value="AB_hydrolase_3"/>
</dbReference>
<dbReference type="EMBL" id="KV429079">
    <property type="protein sequence ID" value="KZT67197.1"/>
    <property type="molecule type" value="Genomic_DNA"/>
</dbReference>
<protein>
    <submittedName>
        <fullName evidence="4">Alpha/beta-hydrolase</fullName>
    </submittedName>
</protein>
<proteinExistence type="predicted"/>
<dbReference type="PANTHER" id="PTHR48081:SF26">
    <property type="entry name" value="ALPHA_BETA HYDROLASE FOLD-3 DOMAIN-CONTAINING PROTEIN"/>
    <property type="match status" value="1"/>
</dbReference>
<dbReference type="OrthoDB" id="2152029at2759"/>
<sequence length="415" mass="46232">MHEWRTEPWRTIYLAYQGLFTVFVHAPWLAITNLPRSRRPHPSWSLFKSVFVPILRLWSEFGPIAEKTGNVINCPTHRAILPGRGVHALWLKPNPALILGRVRDWAVQAGVQPTRIPAYWQTATPDVDPHAPPIPGERVILFFHGGGFISLSAHPNFLMGKHSRLHLRHVPHARRALAVEYRLTDVSPKPMHPDEGRNPFPAALLDAIAGLDYLLNDVGFAMEDIVVIGDSAGANLALALARHLVENVKELHGRLPAKFPSPTVVPRYHLVLLSAWVDLGTSHAGPESSSARHTDCYLVDHFQGPLWAASGVYPGPLGLEATSTNEYISPSSKHVATSFRGFPRTFIEVGDMDRFYDMVNTLKERMVRDLGEGEDGVMYFEAKGAVHDHLLFPFDDPEDKAVLVAIGEWIGEDDK</sequence>
<dbReference type="STRING" id="1314783.A0A165NP07"/>
<organism evidence="4 5">
    <name type="scientific">Daedalea quercina L-15889</name>
    <dbReference type="NCBI Taxonomy" id="1314783"/>
    <lineage>
        <taxon>Eukaryota</taxon>
        <taxon>Fungi</taxon>
        <taxon>Dikarya</taxon>
        <taxon>Basidiomycota</taxon>
        <taxon>Agaricomycotina</taxon>
        <taxon>Agaricomycetes</taxon>
        <taxon>Polyporales</taxon>
        <taxon>Fomitopsis</taxon>
    </lineage>
</organism>
<name>A0A165NP07_9APHY</name>
<evidence type="ECO:0000256" key="1">
    <source>
        <dbReference type="ARBA" id="ARBA00022801"/>
    </source>
</evidence>
<keyword evidence="5" id="KW-1185">Reference proteome</keyword>
<evidence type="ECO:0000259" key="3">
    <source>
        <dbReference type="Pfam" id="PF07859"/>
    </source>
</evidence>
<keyword evidence="2" id="KW-0472">Membrane</keyword>
<dbReference type="PANTHER" id="PTHR48081">
    <property type="entry name" value="AB HYDROLASE SUPERFAMILY PROTEIN C4A8.06C"/>
    <property type="match status" value="1"/>
</dbReference>
<reference evidence="4 5" key="1">
    <citation type="journal article" date="2016" name="Mol. Biol. Evol.">
        <title>Comparative Genomics of Early-Diverging Mushroom-Forming Fungi Provides Insights into the Origins of Lignocellulose Decay Capabilities.</title>
        <authorList>
            <person name="Nagy L.G."/>
            <person name="Riley R."/>
            <person name="Tritt A."/>
            <person name="Adam C."/>
            <person name="Daum C."/>
            <person name="Floudas D."/>
            <person name="Sun H."/>
            <person name="Yadav J.S."/>
            <person name="Pangilinan J."/>
            <person name="Larsson K.H."/>
            <person name="Matsuura K."/>
            <person name="Barry K."/>
            <person name="Labutti K."/>
            <person name="Kuo R."/>
            <person name="Ohm R.A."/>
            <person name="Bhattacharya S.S."/>
            <person name="Shirouzu T."/>
            <person name="Yoshinaga Y."/>
            <person name="Martin F.M."/>
            <person name="Grigoriev I.V."/>
            <person name="Hibbett D.S."/>
        </authorList>
    </citation>
    <scope>NUCLEOTIDE SEQUENCE [LARGE SCALE GENOMIC DNA]</scope>
    <source>
        <strain evidence="4 5">L-15889</strain>
    </source>
</reference>
<dbReference type="SUPFAM" id="SSF53474">
    <property type="entry name" value="alpha/beta-Hydrolases"/>
    <property type="match status" value="1"/>
</dbReference>
<dbReference type="Pfam" id="PF07859">
    <property type="entry name" value="Abhydrolase_3"/>
    <property type="match status" value="1"/>
</dbReference>
<evidence type="ECO:0000313" key="5">
    <source>
        <dbReference type="Proteomes" id="UP000076727"/>
    </source>
</evidence>
<dbReference type="InterPro" id="IPR029058">
    <property type="entry name" value="AB_hydrolase_fold"/>
</dbReference>
<dbReference type="AlphaFoldDB" id="A0A165NP07"/>
<dbReference type="InterPro" id="IPR050300">
    <property type="entry name" value="GDXG_lipolytic_enzyme"/>
</dbReference>
<evidence type="ECO:0000313" key="4">
    <source>
        <dbReference type="EMBL" id="KZT67197.1"/>
    </source>
</evidence>
<gene>
    <name evidence="4" type="ORF">DAEQUDRAFT_713912</name>
</gene>
<dbReference type="Proteomes" id="UP000076727">
    <property type="component" value="Unassembled WGS sequence"/>
</dbReference>
<dbReference type="Gene3D" id="3.40.50.1820">
    <property type="entry name" value="alpha/beta hydrolase"/>
    <property type="match status" value="1"/>
</dbReference>
<keyword evidence="2" id="KW-0812">Transmembrane</keyword>
<keyword evidence="1 4" id="KW-0378">Hydrolase</keyword>
<dbReference type="GO" id="GO:0016787">
    <property type="term" value="F:hydrolase activity"/>
    <property type="evidence" value="ECO:0007669"/>
    <property type="project" value="UniProtKB-KW"/>
</dbReference>
<feature type="transmembrane region" description="Helical" evidence="2">
    <location>
        <begin position="12"/>
        <end position="31"/>
    </location>
</feature>
<feature type="domain" description="Alpha/beta hydrolase fold-3" evidence="3">
    <location>
        <begin position="140"/>
        <end position="388"/>
    </location>
</feature>
<keyword evidence="2" id="KW-1133">Transmembrane helix</keyword>
<evidence type="ECO:0000256" key="2">
    <source>
        <dbReference type="SAM" id="Phobius"/>
    </source>
</evidence>